<keyword evidence="12" id="KW-0812">Transmembrane</keyword>
<evidence type="ECO:0000256" key="12">
    <source>
        <dbReference type="SAM" id="Phobius"/>
    </source>
</evidence>
<evidence type="ECO:0000256" key="4">
    <source>
        <dbReference type="ARBA" id="ARBA00022862"/>
    </source>
</evidence>
<sequence length="284" mass="32472">MNSILKSVFIAFLPLIGLYYTIMSTTSIIAHGLSAPIYFGQILIALSITLFFVLLFLKPVARTDENLKVYTTPIIIGLLISLWFGGFKESNINRILPSLGLFLGWVLYLKWYSIFSNRSENVILKKGFKFPKLEFLDINKNEVTTNEFHGNPTIYLFYRGNWCPLCMMQINEIASQYKELEKRKVNIVLISPQPHKHSKSLAEKYGLNFHFLQDYKNKAAKKIKILAKNGLPMGLQVFGYESDTVLPTVIITDSNHTIIFADLTDNYRVRPEPSTFINVIDSIS</sequence>
<evidence type="ECO:0000256" key="7">
    <source>
        <dbReference type="ARBA" id="ARBA00023284"/>
    </source>
</evidence>
<feature type="domain" description="Thioredoxin" evidence="13">
    <location>
        <begin position="124"/>
        <end position="284"/>
    </location>
</feature>
<dbReference type="EC" id="1.11.1.24" evidence="2"/>
<feature type="transmembrane region" description="Helical" evidence="12">
    <location>
        <begin position="37"/>
        <end position="57"/>
    </location>
</feature>
<gene>
    <name evidence="14" type="ORF">SAMN04487910_4307</name>
</gene>
<feature type="transmembrane region" description="Helical" evidence="12">
    <location>
        <begin position="69"/>
        <end position="86"/>
    </location>
</feature>
<feature type="transmembrane region" description="Helical" evidence="12">
    <location>
        <begin position="92"/>
        <end position="109"/>
    </location>
</feature>
<evidence type="ECO:0000313" key="14">
    <source>
        <dbReference type="EMBL" id="SEM17032.1"/>
    </source>
</evidence>
<accession>A0A1H7W609</accession>
<comment type="similarity">
    <text evidence="9">Belongs to the peroxiredoxin family. BCP/PrxQ subfamily.</text>
</comment>
<dbReference type="AlphaFoldDB" id="A0A1H7W609"/>
<comment type="function">
    <text evidence="1">Thiol-specific peroxidase that catalyzes the reduction of hydrogen peroxide and organic hydroperoxides to water and alcohols, respectively. Plays a role in cell protection against oxidative stress by detoxifying peroxides and as sensor of hydrogen peroxide-mediated signaling events.</text>
</comment>
<dbReference type="Gene3D" id="3.40.30.10">
    <property type="entry name" value="Glutaredoxin"/>
    <property type="match status" value="1"/>
</dbReference>
<reference evidence="14 15" key="1">
    <citation type="submission" date="2016-10" db="EMBL/GenBank/DDBJ databases">
        <authorList>
            <person name="de Groot N.N."/>
        </authorList>
    </citation>
    <scope>NUCLEOTIDE SEQUENCE [LARGE SCALE GENOMIC DNA]</scope>
    <source>
        <strain evidence="14 15">DSM 25232</strain>
    </source>
</reference>
<keyword evidence="5" id="KW-0560">Oxidoreductase</keyword>
<dbReference type="GO" id="GO:0005737">
    <property type="term" value="C:cytoplasm"/>
    <property type="evidence" value="ECO:0007669"/>
    <property type="project" value="TreeGrafter"/>
</dbReference>
<evidence type="ECO:0000259" key="13">
    <source>
        <dbReference type="PROSITE" id="PS51352"/>
    </source>
</evidence>
<dbReference type="PANTHER" id="PTHR42801">
    <property type="entry name" value="THIOREDOXIN-DEPENDENT PEROXIDE REDUCTASE"/>
    <property type="match status" value="1"/>
</dbReference>
<feature type="transmembrane region" description="Helical" evidence="12">
    <location>
        <begin position="7"/>
        <end position="31"/>
    </location>
</feature>
<evidence type="ECO:0000256" key="2">
    <source>
        <dbReference type="ARBA" id="ARBA00013017"/>
    </source>
</evidence>
<protein>
    <recommendedName>
        <fullName evidence="2">thioredoxin-dependent peroxiredoxin</fullName>
        <ecNumber evidence="2">1.11.1.24</ecNumber>
    </recommendedName>
    <alternativeName>
        <fullName evidence="8">Thioredoxin peroxidase</fullName>
    </alternativeName>
    <alternativeName>
        <fullName evidence="10">Thioredoxin-dependent peroxiredoxin Bcp</fullName>
    </alternativeName>
</protein>
<proteinExistence type="inferred from homology"/>
<evidence type="ECO:0000256" key="5">
    <source>
        <dbReference type="ARBA" id="ARBA00023002"/>
    </source>
</evidence>
<keyword evidence="7" id="KW-0676">Redox-active center</keyword>
<dbReference type="GO" id="GO:0034599">
    <property type="term" value="P:cellular response to oxidative stress"/>
    <property type="evidence" value="ECO:0007669"/>
    <property type="project" value="TreeGrafter"/>
</dbReference>
<name>A0A1H7W609_AQUAM</name>
<dbReference type="EMBL" id="FOAB01000010">
    <property type="protein sequence ID" value="SEM17032.1"/>
    <property type="molecule type" value="Genomic_DNA"/>
</dbReference>
<dbReference type="PROSITE" id="PS51352">
    <property type="entry name" value="THIOREDOXIN_2"/>
    <property type="match status" value="1"/>
</dbReference>
<dbReference type="Pfam" id="PF00578">
    <property type="entry name" value="AhpC-TSA"/>
    <property type="match status" value="1"/>
</dbReference>
<dbReference type="SUPFAM" id="SSF52833">
    <property type="entry name" value="Thioredoxin-like"/>
    <property type="match status" value="1"/>
</dbReference>
<dbReference type="Proteomes" id="UP000198521">
    <property type="component" value="Unassembled WGS sequence"/>
</dbReference>
<dbReference type="GO" id="GO:0008379">
    <property type="term" value="F:thioredoxin peroxidase activity"/>
    <property type="evidence" value="ECO:0007669"/>
    <property type="project" value="TreeGrafter"/>
</dbReference>
<dbReference type="PANTHER" id="PTHR42801:SF7">
    <property type="entry name" value="SLL1159 PROTEIN"/>
    <property type="match status" value="1"/>
</dbReference>
<keyword evidence="6" id="KW-1015">Disulfide bond</keyword>
<keyword evidence="15" id="KW-1185">Reference proteome</keyword>
<evidence type="ECO:0000256" key="9">
    <source>
        <dbReference type="ARBA" id="ARBA00038489"/>
    </source>
</evidence>
<dbReference type="InterPro" id="IPR000866">
    <property type="entry name" value="AhpC/TSA"/>
</dbReference>
<keyword evidence="4" id="KW-0049">Antioxidant</keyword>
<evidence type="ECO:0000256" key="3">
    <source>
        <dbReference type="ARBA" id="ARBA00022559"/>
    </source>
</evidence>
<dbReference type="RefSeq" id="WP_091412218.1">
    <property type="nucleotide sequence ID" value="NZ_FOAB01000010.1"/>
</dbReference>
<evidence type="ECO:0000256" key="1">
    <source>
        <dbReference type="ARBA" id="ARBA00003330"/>
    </source>
</evidence>
<dbReference type="InterPro" id="IPR036249">
    <property type="entry name" value="Thioredoxin-like_sf"/>
</dbReference>
<dbReference type="InterPro" id="IPR050924">
    <property type="entry name" value="Peroxiredoxin_BCP/PrxQ"/>
</dbReference>
<keyword evidence="3" id="KW-0575">Peroxidase</keyword>
<keyword evidence="12" id="KW-0472">Membrane</keyword>
<evidence type="ECO:0000256" key="11">
    <source>
        <dbReference type="ARBA" id="ARBA00049091"/>
    </source>
</evidence>
<dbReference type="GO" id="GO:0045454">
    <property type="term" value="P:cell redox homeostasis"/>
    <property type="evidence" value="ECO:0007669"/>
    <property type="project" value="TreeGrafter"/>
</dbReference>
<comment type="catalytic activity">
    <reaction evidence="11">
        <text>a hydroperoxide + [thioredoxin]-dithiol = an alcohol + [thioredoxin]-disulfide + H2O</text>
        <dbReference type="Rhea" id="RHEA:62620"/>
        <dbReference type="Rhea" id="RHEA-COMP:10698"/>
        <dbReference type="Rhea" id="RHEA-COMP:10700"/>
        <dbReference type="ChEBI" id="CHEBI:15377"/>
        <dbReference type="ChEBI" id="CHEBI:29950"/>
        <dbReference type="ChEBI" id="CHEBI:30879"/>
        <dbReference type="ChEBI" id="CHEBI:35924"/>
        <dbReference type="ChEBI" id="CHEBI:50058"/>
        <dbReference type="EC" id="1.11.1.24"/>
    </reaction>
</comment>
<evidence type="ECO:0000256" key="8">
    <source>
        <dbReference type="ARBA" id="ARBA00032824"/>
    </source>
</evidence>
<evidence type="ECO:0000256" key="10">
    <source>
        <dbReference type="ARBA" id="ARBA00042639"/>
    </source>
</evidence>
<dbReference type="OrthoDB" id="9809746at2"/>
<evidence type="ECO:0000256" key="6">
    <source>
        <dbReference type="ARBA" id="ARBA00023157"/>
    </source>
</evidence>
<dbReference type="InterPro" id="IPR013766">
    <property type="entry name" value="Thioredoxin_domain"/>
</dbReference>
<evidence type="ECO:0000313" key="15">
    <source>
        <dbReference type="Proteomes" id="UP000198521"/>
    </source>
</evidence>
<organism evidence="14 15">
    <name type="scientific">Aquimarina amphilecti</name>
    <dbReference type="NCBI Taxonomy" id="1038014"/>
    <lineage>
        <taxon>Bacteria</taxon>
        <taxon>Pseudomonadati</taxon>
        <taxon>Bacteroidota</taxon>
        <taxon>Flavobacteriia</taxon>
        <taxon>Flavobacteriales</taxon>
        <taxon>Flavobacteriaceae</taxon>
        <taxon>Aquimarina</taxon>
    </lineage>
</organism>
<dbReference type="STRING" id="1038014.SAMN04487910_4307"/>
<keyword evidence="12" id="KW-1133">Transmembrane helix</keyword>